<evidence type="ECO:0000313" key="1">
    <source>
        <dbReference type="EMBL" id="GBG38528.1"/>
    </source>
</evidence>
<reference evidence="2" key="4">
    <citation type="submission" date="2022-04" db="EMBL/GenBank/DDBJ databases">
        <authorList>
            <person name="Komine T."/>
            <person name="Fukano H."/>
            <person name="Wada S."/>
        </authorList>
    </citation>
    <scope>NUCLEOTIDE SEQUENCE</scope>
    <source>
        <strain evidence="2">NJB18185</strain>
    </source>
</reference>
<gene>
    <name evidence="1" type="ORF">MmonteBS_29000</name>
    <name evidence="2" type="ORF">NJB18185_05550</name>
</gene>
<evidence type="ECO:0000313" key="4">
    <source>
        <dbReference type="Proteomes" id="UP001139505"/>
    </source>
</evidence>
<dbReference type="EMBL" id="BQYH01000005">
    <property type="protein sequence ID" value="GKU70778.1"/>
    <property type="molecule type" value="Genomic_DNA"/>
</dbReference>
<protein>
    <submittedName>
        <fullName evidence="2">Uncharacterized protein</fullName>
    </submittedName>
</protein>
<organism evidence="2 4">
    <name type="scientific">Mycobacterium montefiorense</name>
    <dbReference type="NCBI Taxonomy" id="154654"/>
    <lineage>
        <taxon>Bacteria</taxon>
        <taxon>Bacillati</taxon>
        <taxon>Actinomycetota</taxon>
        <taxon>Actinomycetes</taxon>
        <taxon>Mycobacteriales</taxon>
        <taxon>Mycobacteriaceae</taxon>
        <taxon>Mycobacterium</taxon>
        <taxon>Mycobacterium simiae complex</taxon>
    </lineage>
</organism>
<reference evidence="3" key="2">
    <citation type="submission" date="2018-04" db="EMBL/GenBank/DDBJ databases">
        <title>Draft genome sequence of Mycobacterium montefiorense isolated from Japanese black salamander.</title>
        <authorList>
            <person name="Fukano H."/>
            <person name="Yoshida M."/>
            <person name="Shimizu A."/>
            <person name="Iwao H."/>
            <person name="Kurata O."/>
            <person name="Katayama Y."/>
            <person name="Omatsu T."/>
            <person name="Mizutani T."/>
            <person name="Wada S."/>
            <person name="Hoshino Y."/>
        </authorList>
    </citation>
    <scope>NUCLEOTIDE SEQUENCE [LARGE SCALE GENOMIC DNA]</scope>
    <source>
        <strain evidence="3">BS</strain>
    </source>
</reference>
<dbReference type="Proteomes" id="UP001139505">
    <property type="component" value="Unassembled WGS sequence"/>
</dbReference>
<sequence>MKRSRSTKTRSSPNVSTWASSELFKTALRLARHRELVDGADRENIAKRRKEFADEIATATRRVNAIAELARTQ</sequence>
<proteinExistence type="predicted"/>
<accession>A0AA37PJM9</accession>
<dbReference type="Proteomes" id="UP000245060">
    <property type="component" value="Unassembled WGS sequence"/>
</dbReference>
<evidence type="ECO:0000313" key="3">
    <source>
        <dbReference type="Proteomes" id="UP000245060"/>
    </source>
</evidence>
<comment type="caution">
    <text evidence="2">The sequence shown here is derived from an EMBL/GenBank/DDBJ whole genome shotgun (WGS) entry which is preliminary data.</text>
</comment>
<name>A0AA37PJM9_9MYCO</name>
<reference evidence="1" key="1">
    <citation type="journal article" date="2018" name="Genome Announc.">
        <title>Draft Genome Sequence of Mycobacterium montefiorense Isolated from Japanese Black Salamander (Hynobius nigrescens).</title>
        <authorList>
            <person name="Fukano H."/>
            <person name="Yoshida M."/>
            <person name="Shimizu A."/>
            <person name="Iwao H."/>
            <person name="Katayama Y."/>
            <person name="Omatsu T."/>
            <person name="Mizutani T."/>
            <person name="Kurata O."/>
            <person name="Wada S."/>
            <person name="Hoshino Y."/>
        </authorList>
    </citation>
    <scope>NUCLEOTIDE SEQUENCE</scope>
    <source>
        <strain evidence="1">BS</strain>
    </source>
</reference>
<reference evidence="2" key="3">
    <citation type="journal article" date="2022" name="Microbiol. Resour. Announc.">
        <title>Draft Genome Sequences of Eight Mycobacterium montefiorense Strains Isolated from Salamanders in Captivity.</title>
        <authorList>
            <person name="Komine T."/>
            <person name="Ihara H."/>
            <person name="Fukano H."/>
            <person name="Hoshino Y."/>
            <person name="Kurata O."/>
            <person name="Wada S."/>
        </authorList>
    </citation>
    <scope>NUCLEOTIDE SEQUENCE</scope>
    <source>
        <strain evidence="2">NJB18185</strain>
    </source>
</reference>
<evidence type="ECO:0000313" key="2">
    <source>
        <dbReference type="EMBL" id="GKU70778.1"/>
    </source>
</evidence>
<dbReference type="AlphaFoldDB" id="A0AA37PJM9"/>
<dbReference type="EMBL" id="BFCH01000018">
    <property type="protein sequence ID" value="GBG38528.1"/>
    <property type="molecule type" value="Genomic_DNA"/>
</dbReference>
<keyword evidence="3" id="KW-1185">Reference proteome</keyword>